<keyword evidence="5" id="KW-0915">Sodium</keyword>
<keyword evidence="5" id="KW-0407">Ion channel</keyword>
<dbReference type="GO" id="GO:0005248">
    <property type="term" value="F:voltage-gated sodium channel activity"/>
    <property type="evidence" value="ECO:0007669"/>
    <property type="project" value="InterPro"/>
</dbReference>
<evidence type="ECO:0000256" key="3">
    <source>
        <dbReference type="ARBA" id="ARBA00022989"/>
    </source>
</evidence>
<keyword evidence="3 5" id="KW-1133">Transmembrane helix</keyword>
<keyword evidence="4 5" id="KW-0472">Membrane</keyword>
<evidence type="ECO:0000313" key="8">
    <source>
        <dbReference type="EMBL" id="CAB0014824.1"/>
    </source>
</evidence>
<keyword evidence="5" id="KW-0813">Transport</keyword>
<gene>
    <name evidence="8" type="ORF">NTEN_LOCUS19231</name>
</gene>
<evidence type="ECO:0000256" key="4">
    <source>
        <dbReference type="ARBA" id="ARBA00023136"/>
    </source>
</evidence>
<comment type="caution">
    <text evidence="5">Lacks conserved residue(s) required for the propagation of feature annotation.</text>
</comment>
<feature type="compositionally biased region" description="Polar residues" evidence="6">
    <location>
        <begin position="74"/>
        <end position="89"/>
    </location>
</feature>
<proteinExistence type="inferred from homology"/>
<evidence type="ECO:0000256" key="6">
    <source>
        <dbReference type="SAM" id="MobiDB-lite"/>
    </source>
</evidence>
<evidence type="ECO:0000256" key="5">
    <source>
        <dbReference type="RuleBase" id="RU361132"/>
    </source>
</evidence>
<feature type="domain" description="Ion transport" evidence="7">
    <location>
        <begin position="206"/>
        <end position="278"/>
    </location>
</feature>
<evidence type="ECO:0000313" key="9">
    <source>
        <dbReference type="Proteomes" id="UP000479000"/>
    </source>
</evidence>
<keyword evidence="5" id="KW-0406">Ion transport</keyword>
<dbReference type="PANTHER" id="PTHR10037:SF62">
    <property type="entry name" value="SODIUM CHANNEL PROTEIN 60E"/>
    <property type="match status" value="1"/>
</dbReference>
<dbReference type="GO" id="GO:0086010">
    <property type="term" value="P:membrane depolarization during action potential"/>
    <property type="evidence" value="ECO:0007669"/>
    <property type="project" value="TreeGrafter"/>
</dbReference>
<evidence type="ECO:0000256" key="2">
    <source>
        <dbReference type="ARBA" id="ARBA00022692"/>
    </source>
</evidence>
<organism evidence="8 9">
    <name type="scientific">Nesidiocoris tenuis</name>
    <dbReference type="NCBI Taxonomy" id="355587"/>
    <lineage>
        <taxon>Eukaryota</taxon>
        <taxon>Metazoa</taxon>
        <taxon>Ecdysozoa</taxon>
        <taxon>Arthropoda</taxon>
        <taxon>Hexapoda</taxon>
        <taxon>Insecta</taxon>
        <taxon>Pterygota</taxon>
        <taxon>Neoptera</taxon>
        <taxon>Paraneoptera</taxon>
        <taxon>Hemiptera</taxon>
        <taxon>Heteroptera</taxon>
        <taxon>Panheteroptera</taxon>
        <taxon>Cimicomorpha</taxon>
        <taxon>Miridae</taxon>
        <taxon>Dicyphina</taxon>
        <taxon>Nesidiocoris</taxon>
    </lineage>
</organism>
<comment type="similarity">
    <text evidence="5">Belongs to the sodium channel (TC 1.A.1.10) family.</text>
</comment>
<dbReference type="Gene3D" id="1.10.287.70">
    <property type="match status" value="1"/>
</dbReference>
<dbReference type="PANTHER" id="PTHR10037">
    <property type="entry name" value="VOLTAGE-GATED CATION CHANNEL CALCIUM AND SODIUM"/>
    <property type="match status" value="1"/>
</dbReference>
<dbReference type="PRINTS" id="PR00170">
    <property type="entry name" value="NACHANNEL"/>
</dbReference>
<feature type="transmembrane region" description="Helical" evidence="5">
    <location>
        <begin position="242"/>
        <end position="268"/>
    </location>
</feature>
<dbReference type="OrthoDB" id="2984333at2759"/>
<evidence type="ECO:0000259" key="7">
    <source>
        <dbReference type="Pfam" id="PF00520"/>
    </source>
</evidence>
<keyword evidence="5" id="KW-0851">Voltage-gated channel</keyword>
<comment type="function">
    <text evidence="5">Mediates the voltage-dependent sodium ion permeability of excitable membranes. Assuming opened or closed conformations in response to the voltage difference across the membrane, the protein forms a sodium-selective channel through which Na(+) ions may pass in accordance with their electrochemical gradient.</text>
</comment>
<dbReference type="GO" id="GO:0001518">
    <property type="term" value="C:voltage-gated sodium channel complex"/>
    <property type="evidence" value="ECO:0007669"/>
    <property type="project" value="UniProtKB-UniRule"/>
</dbReference>
<name>A0A6H5HA91_9HEMI</name>
<protein>
    <recommendedName>
        <fullName evidence="5">Sodium channel protein</fullName>
    </recommendedName>
</protein>
<feature type="region of interest" description="Disordered" evidence="6">
    <location>
        <begin position="48"/>
        <end position="104"/>
    </location>
</feature>
<keyword evidence="5" id="KW-0894">Sodium channel</keyword>
<dbReference type="Pfam" id="PF00520">
    <property type="entry name" value="Ion_trans"/>
    <property type="match status" value="1"/>
</dbReference>
<dbReference type="EMBL" id="CADCXU010028220">
    <property type="protein sequence ID" value="CAB0014824.1"/>
    <property type="molecule type" value="Genomic_DNA"/>
</dbReference>
<dbReference type="InterPro" id="IPR043203">
    <property type="entry name" value="VGCC_Ca_Na"/>
</dbReference>
<keyword evidence="2 5" id="KW-0812">Transmembrane</keyword>
<comment type="subcellular location">
    <subcellularLocation>
        <location evidence="5">Cell membrane</location>
        <topology evidence="5">Multi-pass membrane protein</topology>
    </subcellularLocation>
    <subcellularLocation>
        <location evidence="1">Membrane</location>
        <topology evidence="1">Multi-pass membrane protein</topology>
    </subcellularLocation>
</comment>
<evidence type="ECO:0000256" key="1">
    <source>
        <dbReference type="ARBA" id="ARBA00004141"/>
    </source>
</evidence>
<sequence>MNRNYGLWNIKESMNRTAISCNSLMVMRRELPRVPSELAVGIDPFNKTQTWSHNRTRSQTQDETQTQTRTQSQIHNETGNQTQNRTRSQTHNETKTKKSFSMSTGSISQYSEVGEDSKILRSFERIRSIINKRRRRDSSGSCYLKFRWCRNYLRKCILDRIGGGGGTIEHVQHCLLAVQKSSAIVMRPPSRAGWKSWRTLLMQQGLMTSAGWNDVLESLMVQPPHCEISFNNQPNGNCGHPLLAITYFTSFIIISYMIVINMYIAIILENFNQAHQEEEIGIVEDDLEMFYIRWSKSDVLSDTGAPPLLTKQCSLDLPDSGTGVCITVTEPSPDSIAPAISRRSTFRRSSELPRVVQALVHRESEDDSPAIFLSDQVDTGDRLGQFTMGPSRESNTAVLRKSAVPLESPKNIKREKKRFFRFHSFFDHTTCFYARLIMKVIKNRLNGKFNGIERSAALKKWIENMLVERDLQRRVSKPVQVQMPNVVVLPKRRAILQRLLFDD</sequence>
<dbReference type="InterPro" id="IPR005821">
    <property type="entry name" value="Ion_trans_dom"/>
</dbReference>
<keyword evidence="9" id="KW-1185">Reference proteome</keyword>
<dbReference type="AlphaFoldDB" id="A0A6H5HA91"/>
<accession>A0A6H5HA91</accession>
<dbReference type="InterPro" id="IPR001696">
    <property type="entry name" value="Na_channel_asu"/>
</dbReference>
<feature type="compositionally biased region" description="Low complexity" evidence="6">
    <location>
        <begin position="57"/>
        <end position="73"/>
    </location>
</feature>
<keyword evidence="5" id="KW-0739">Sodium transport</keyword>
<reference evidence="8 9" key="1">
    <citation type="submission" date="2020-02" db="EMBL/GenBank/DDBJ databases">
        <authorList>
            <person name="Ferguson B K."/>
        </authorList>
    </citation>
    <scope>NUCLEOTIDE SEQUENCE [LARGE SCALE GENOMIC DNA]</scope>
</reference>
<dbReference type="GO" id="GO:0019228">
    <property type="term" value="P:neuronal action potential"/>
    <property type="evidence" value="ECO:0007669"/>
    <property type="project" value="TreeGrafter"/>
</dbReference>
<dbReference type="Proteomes" id="UP000479000">
    <property type="component" value="Unassembled WGS sequence"/>
</dbReference>